<evidence type="ECO:0000313" key="2">
    <source>
        <dbReference type="Proteomes" id="UP001159363"/>
    </source>
</evidence>
<reference evidence="1 2" key="1">
    <citation type="submission" date="2023-02" db="EMBL/GenBank/DDBJ databases">
        <title>LHISI_Scaffold_Assembly.</title>
        <authorList>
            <person name="Stuart O.P."/>
            <person name="Cleave R."/>
            <person name="Magrath M.J.L."/>
            <person name="Mikheyev A.S."/>
        </authorList>
    </citation>
    <scope>NUCLEOTIDE SEQUENCE [LARGE SCALE GENOMIC DNA]</scope>
    <source>
        <strain evidence="1">Daus_M_001</strain>
        <tissue evidence="1">Leg muscle</tissue>
    </source>
</reference>
<name>A0ABQ9FZA3_9NEOP</name>
<sequence>MGTEPEFHRPVIETRYEEEPPGTKVECYSEENYGVKSDRIPSDSDKAETYLSTRCLVCKLCNLVSTDCKCQQHCEALYLSAEHEDVTGELPNSPSPQCNDKQFCYAYNRITKQNTNFCTGLQMALEKQNLPTLLVERSL</sequence>
<keyword evidence="2" id="KW-1185">Reference proteome</keyword>
<dbReference type="Proteomes" id="UP001159363">
    <property type="component" value="Chromosome 16"/>
</dbReference>
<protein>
    <submittedName>
        <fullName evidence="1">Uncharacterized protein</fullName>
    </submittedName>
</protein>
<comment type="caution">
    <text evidence="1">The sequence shown here is derived from an EMBL/GenBank/DDBJ whole genome shotgun (WGS) entry which is preliminary data.</text>
</comment>
<organism evidence="1 2">
    <name type="scientific">Dryococelus australis</name>
    <dbReference type="NCBI Taxonomy" id="614101"/>
    <lineage>
        <taxon>Eukaryota</taxon>
        <taxon>Metazoa</taxon>
        <taxon>Ecdysozoa</taxon>
        <taxon>Arthropoda</taxon>
        <taxon>Hexapoda</taxon>
        <taxon>Insecta</taxon>
        <taxon>Pterygota</taxon>
        <taxon>Neoptera</taxon>
        <taxon>Polyneoptera</taxon>
        <taxon>Phasmatodea</taxon>
        <taxon>Verophasmatodea</taxon>
        <taxon>Anareolatae</taxon>
        <taxon>Phasmatidae</taxon>
        <taxon>Eurycanthinae</taxon>
        <taxon>Dryococelus</taxon>
    </lineage>
</organism>
<gene>
    <name evidence="1" type="ORF">PR048_033101</name>
</gene>
<accession>A0ABQ9FZA3</accession>
<proteinExistence type="predicted"/>
<dbReference type="EMBL" id="JARBHB010000017">
    <property type="protein sequence ID" value="KAJ8865581.1"/>
    <property type="molecule type" value="Genomic_DNA"/>
</dbReference>
<evidence type="ECO:0000313" key="1">
    <source>
        <dbReference type="EMBL" id="KAJ8865581.1"/>
    </source>
</evidence>